<accession>A0A6A6VDS3</accession>
<protein>
    <recommendedName>
        <fullName evidence="5">Membrane anchor Opy2 N-terminal domain-containing protein</fullName>
    </recommendedName>
</protein>
<evidence type="ECO:0000256" key="1">
    <source>
        <dbReference type="SAM" id="MobiDB-lite"/>
    </source>
</evidence>
<dbReference type="EMBL" id="MU006569">
    <property type="protein sequence ID" value="KAF2748353.1"/>
    <property type="molecule type" value="Genomic_DNA"/>
</dbReference>
<keyword evidence="2" id="KW-1133">Transmembrane helix</keyword>
<name>A0A6A6VDS3_9PLEO</name>
<feature type="compositionally biased region" description="Low complexity" evidence="1">
    <location>
        <begin position="345"/>
        <end position="358"/>
    </location>
</feature>
<proteinExistence type="predicted"/>
<organism evidence="3 4">
    <name type="scientific">Sporormia fimetaria CBS 119925</name>
    <dbReference type="NCBI Taxonomy" id="1340428"/>
    <lineage>
        <taxon>Eukaryota</taxon>
        <taxon>Fungi</taxon>
        <taxon>Dikarya</taxon>
        <taxon>Ascomycota</taxon>
        <taxon>Pezizomycotina</taxon>
        <taxon>Dothideomycetes</taxon>
        <taxon>Pleosporomycetidae</taxon>
        <taxon>Pleosporales</taxon>
        <taxon>Sporormiaceae</taxon>
        <taxon>Sporormia</taxon>
    </lineage>
</organism>
<dbReference type="Proteomes" id="UP000799440">
    <property type="component" value="Unassembled WGS sequence"/>
</dbReference>
<feature type="compositionally biased region" description="Low complexity" evidence="1">
    <location>
        <begin position="306"/>
        <end position="319"/>
    </location>
</feature>
<evidence type="ECO:0000256" key="2">
    <source>
        <dbReference type="SAM" id="Phobius"/>
    </source>
</evidence>
<reference evidence="3" key="1">
    <citation type="journal article" date="2020" name="Stud. Mycol.">
        <title>101 Dothideomycetes genomes: a test case for predicting lifestyles and emergence of pathogens.</title>
        <authorList>
            <person name="Haridas S."/>
            <person name="Albert R."/>
            <person name="Binder M."/>
            <person name="Bloem J."/>
            <person name="Labutti K."/>
            <person name="Salamov A."/>
            <person name="Andreopoulos B."/>
            <person name="Baker S."/>
            <person name="Barry K."/>
            <person name="Bills G."/>
            <person name="Bluhm B."/>
            <person name="Cannon C."/>
            <person name="Castanera R."/>
            <person name="Culley D."/>
            <person name="Daum C."/>
            <person name="Ezra D."/>
            <person name="Gonzalez J."/>
            <person name="Henrissat B."/>
            <person name="Kuo A."/>
            <person name="Liang C."/>
            <person name="Lipzen A."/>
            <person name="Lutzoni F."/>
            <person name="Magnuson J."/>
            <person name="Mondo S."/>
            <person name="Nolan M."/>
            <person name="Ohm R."/>
            <person name="Pangilinan J."/>
            <person name="Park H.-J."/>
            <person name="Ramirez L."/>
            <person name="Alfaro M."/>
            <person name="Sun H."/>
            <person name="Tritt A."/>
            <person name="Yoshinaga Y."/>
            <person name="Zwiers L.-H."/>
            <person name="Turgeon B."/>
            <person name="Goodwin S."/>
            <person name="Spatafora J."/>
            <person name="Crous P."/>
            <person name="Grigoriev I."/>
        </authorList>
    </citation>
    <scope>NUCLEOTIDE SEQUENCE</scope>
    <source>
        <strain evidence="3">CBS 119925</strain>
    </source>
</reference>
<keyword evidence="4" id="KW-1185">Reference proteome</keyword>
<gene>
    <name evidence="3" type="ORF">M011DRAFT_457687</name>
</gene>
<keyword evidence="2" id="KW-0812">Transmembrane</keyword>
<feature type="region of interest" description="Disordered" evidence="1">
    <location>
        <begin position="271"/>
        <end position="487"/>
    </location>
</feature>
<evidence type="ECO:0000313" key="3">
    <source>
        <dbReference type="EMBL" id="KAF2748353.1"/>
    </source>
</evidence>
<sequence>MSAFTRRDVENVMRTIFRRCIECEKGVQPSCAAITPACKEDEMCIQIPQGCNNCAMVQCAPQTLDPTHSNRTPTSSPNVGAIAGGVIGGVAFVAILTFIVWKFCLKGRRRRIDESDWQEVDMSAQEKVDHDFASRRSTRASTHTVASMASSVLTRASNIIQIAYIPGITNRSGPGSPDLLVPPVPPIPSMSPSTGMNSPYSTSEQHFFLPDLRDSMISNSTDGRSSYARTSIAPSLARGSVASTVYRHNAIVSPLPAQTIVRGKAAVVSVKSSGSNSPAETPAHTPPVPQIDPKHTVQPVRIQMPSSSSSLSRENSIRSTATLGPVRALNITKKKSTPELTRPRTSGSTSSSDTITPTEALVPVMRPLTDVSLTSTDDGLSHARARQATDIDTDSDDDDEHARARRSLLRNSNITDIQDTPSSIQSPFSDTSSIEPSRPVELRRNTSTSSALRPPMTPIAEESSKRASRASKRTQSPFSDDNRSDLS</sequence>
<feature type="transmembrane region" description="Helical" evidence="2">
    <location>
        <begin position="79"/>
        <end position="101"/>
    </location>
</feature>
<evidence type="ECO:0008006" key="5">
    <source>
        <dbReference type="Google" id="ProtNLM"/>
    </source>
</evidence>
<dbReference type="AlphaFoldDB" id="A0A6A6VDS3"/>
<dbReference type="OrthoDB" id="2402916at2759"/>
<keyword evidence="2" id="KW-0472">Membrane</keyword>
<feature type="compositionally biased region" description="Polar residues" evidence="1">
    <location>
        <begin position="409"/>
        <end position="435"/>
    </location>
</feature>
<evidence type="ECO:0000313" key="4">
    <source>
        <dbReference type="Proteomes" id="UP000799440"/>
    </source>
</evidence>